<reference evidence="1 2" key="1">
    <citation type="submission" date="2018-10" db="EMBL/GenBank/DDBJ databases">
        <title>Genomic Encyclopedia of Archaeal and Bacterial Type Strains, Phase II (KMG-II): from individual species to whole genera.</title>
        <authorList>
            <person name="Goeker M."/>
        </authorList>
    </citation>
    <scope>NUCLEOTIDE SEQUENCE [LARGE SCALE GENOMIC DNA]</scope>
    <source>
        <strain evidence="1 2">DSM 19727</strain>
    </source>
</reference>
<proteinExistence type="predicted"/>
<sequence length="33" mass="4213">MMDMYVSKKKKRLEDYLLYNEIGQKYIENHFRK</sequence>
<organism evidence="1 2">
    <name type="scientific">Flavobacterium weaverense</name>
    <dbReference type="NCBI Taxonomy" id="271156"/>
    <lineage>
        <taxon>Bacteria</taxon>
        <taxon>Pseudomonadati</taxon>
        <taxon>Bacteroidota</taxon>
        <taxon>Flavobacteriia</taxon>
        <taxon>Flavobacteriales</taxon>
        <taxon>Flavobacteriaceae</taxon>
        <taxon>Flavobacterium</taxon>
    </lineage>
</organism>
<gene>
    <name evidence="1" type="ORF">BC961_2702</name>
</gene>
<keyword evidence="2" id="KW-1185">Reference proteome</keyword>
<evidence type="ECO:0000313" key="2">
    <source>
        <dbReference type="Proteomes" id="UP000280368"/>
    </source>
</evidence>
<dbReference type="Proteomes" id="UP000280368">
    <property type="component" value="Unassembled WGS sequence"/>
</dbReference>
<evidence type="ECO:0000313" key="1">
    <source>
        <dbReference type="EMBL" id="RMA73098.1"/>
    </source>
</evidence>
<dbReference type="EMBL" id="REFH01000011">
    <property type="protein sequence ID" value="RMA73098.1"/>
    <property type="molecule type" value="Genomic_DNA"/>
</dbReference>
<accession>A0A3L9ZRP7</accession>
<dbReference type="AlphaFoldDB" id="A0A3L9ZRP7"/>
<protein>
    <submittedName>
        <fullName evidence="1">Uncharacterized protein</fullName>
    </submittedName>
</protein>
<name>A0A3L9ZRP7_9FLAO</name>
<comment type="caution">
    <text evidence="1">The sequence shown here is derived from an EMBL/GenBank/DDBJ whole genome shotgun (WGS) entry which is preliminary data.</text>
</comment>